<evidence type="ECO:0008006" key="3">
    <source>
        <dbReference type="Google" id="ProtNLM"/>
    </source>
</evidence>
<gene>
    <name evidence="2" type="ORF">CFRA1165_LOCUS298</name>
</gene>
<dbReference type="GO" id="GO:0006801">
    <property type="term" value="P:superoxide metabolic process"/>
    <property type="evidence" value="ECO:0007669"/>
    <property type="project" value="InterPro"/>
</dbReference>
<feature type="signal peptide" evidence="1">
    <location>
        <begin position="1"/>
        <end position="17"/>
    </location>
</feature>
<sequence>MFRAVVLLGSAVSAAWGFGYSGSAFSVEGFVPYYNYEGNLTVSGYVTGTTMGTTQTLEYELSGLDPDCVSGAGDAANSCGVHFHEGTDCVSDAGAHFYADTLSEDPWATVAYTSVMSDGDYTASLTDGSLMVETGLTAAEIVGRAFVVHAFDGSRIACALIE</sequence>
<dbReference type="Gene3D" id="2.60.40.200">
    <property type="entry name" value="Superoxide dismutase, copper/zinc binding domain"/>
    <property type="match status" value="1"/>
</dbReference>
<evidence type="ECO:0000256" key="1">
    <source>
        <dbReference type="SAM" id="SignalP"/>
    </source>
</evidence>
<dbReference type="GO" id="GO:0046872">
    <property type="term" value="F:metal ion binding"/>
    <property type="evidence" value="ECO:0007669"/>
    <property type="project" value="InterPro"/>
</dbReference>
<dbReference type="AlphaFoldDB" id="A0A7S0TD05"/>
<dbReference type="InterPro" id="IPR036423">
    <property type="entry name" value="SOD-like_Cu/Zn_dom_sf"/>
</dbReference>
<proteinExistence type="predicted"/>
<dbReference type="EMBL" id="HBFH01000413">
    <property type="protein sequence ID" value="CAD8730609.1"/>
    <property type="molecule type" value="Transcribed_RNA"/>
</dbReference>
<name>A0A7S0TD05_9STRA</name>
<keyword evidence="1" id="KW-0732">Signal</keyword>
<organism evidence="2">
    <name type="scientific">Chrysocystis fragilis</name>
    <dbReference type="NCBI Taxonomy" id="1411660"/>
    <lineage>
        <taxon>Eukaryota</taxon>
        <taxon>Sar</taxon>
        <taxon>Stramenopiles</taxon>
        <taxon>Ochrophyta</taxon>
        <taxon>Pelagophyceae</taxon>
        <taxon>Sarcinochrysidales</taxon>
        <taxon>Chrysocystaceae</taxon>
        <taxon>Chrysocystis</taxon>
    </lineage>
</organism>
<accession>A0A7S0TD05</accession>
<protein>
    <recommendedName>
        <fullName evidence="3">Superoxide dismutase copper/zinc binding domain-containing protein</fullName>
    </recommendedName>
</protein>
<evidence type="ECO:0000313" key="2">
    <source>
        <dbReference type="EMBL" id="CAD8730609.1"/>
    </source>
</evidence>
<reference evidence="2" key="1">
    <citation type="submission" date="2021-01" db="EMBL/GenBank/DDBJ databases">
        <authorList>
            <person name="Corre E."/>
            <person name="Pelletier E."/>
            <person name="Niang G."/>
            <person name="Scheremetjew M."/>
            <person name="Finn R."/>
            <person name="Kale V."/>
            <person name="Holt S."/>
            <person name="Cochrane G."/>
            <person name="Meng A."/>
            <person name="Brown T."/>
            <person name="Cohen L."/>
        </authorList>
    </citation>
    <scope>NUCLEOTIDE SEQUENCE</scope>
    <source>
        <strain evidence="2">CCMP3189</strain>
    </source>
</reference>
<dbReference type="SUPFAM" id="SSF49329">
    <property type="entry name" value="Cu,Zn superoxide dismutase-like"/>
    <property type="match status" value="1"/>
</dbReference>
<feature type="chain" id="PRO_5030750814" description="Superoxide dismutase copper/zinc binding domain-containing protein" evidence="1">
    <location>
        <begin position="18"/>
        <end position="162"/>
    </location>
</feature>